<dbReference type="Proteomes" id="UP000824156">
    <property type="component" value="Unassembled WGS sequence"/>
</dbReference>
<keyword evidence="2" id="KW-1133">Transmembrane helix</keyword>
<dbReference type="AlphaFoldDB" id="A0A9D1W7U4"/>
<keyword evidence="2" id="KW-0472">Membrane</keyword>
<sequence>MSVKQIIFSVILACLVLVLYNNRGEITFWFFTELKLSKLVLIGGVYTLGLISYPLIFKKKRKKREHAYGLEDDEFLADFDEQDDEPETFEDKLSNEDREFLRKDF</sequence>
<evidence type="ECO:0000313" key="4">
    <source>
        <dbReference type="Proteomes" id="UP000824156"/>
    </source>
</evidence>
<comment type="caution">
    <text evidence="3">The sequence shown here is derived from an EMBL/GenBank/DDBJ whole genome shotgun (WGS) entry which is preliminary data.</text>
</comment>
<evidence type="ECO:0000313" key="3">
    <source>
        <dbReference type="EMBL" id="HIX53417.1"/>
    </source>
</evidence>
<dbReference type="EMBL" id="DXEZ01000003">
    <property type="protein sequence ID" value="HIX53417.1"/>
    <property type="molecule type" value="Genomic_DNA"/>
</dbReference>
<feature type="region of interest" description="Disordered" evidence="1">
    <location>
        <begin position="78"/>
        <end position="105"/>
    </location>
</feature>
<accession>A0A9D1W7U4</accession>
<feature type="compositionally biased region" description="Acidic residues" evidence="1">
    <location>
        <begin position="78"/>
        <end position="88"/>
    </location>
</feature>
<evidence type="ECO:0000256" key="2">
    <source>
        <dbReference type="SAM" id="Phobius"/>
    </source>
</evidence>
<keyword evidence="2" id="KW-0812">Transmembrane</keyword>
<proteinExistence type="predicted"/>
<name>A0A9D1W7U4_9SPHI</name>
<protein>
    <submittedName>
        <fullName evidence="3">Uncharacterized protein</fullName>
    </submittedName>
</protein>
<organism evidence="3 4">
    <name type="scientific">Candidatus Sphingobacterium stercoripullorum</name>
    <dbReference type="NCBI Taxonomy" id="2838759"/>
    <lineage>
        <taxon>Bacteria</taxon>
        <taxon>Pseudomonadati</taxon>
        <taxon>Bacteroidota</taxon>
        <taxon>Sphingobacteriia</taxon>
        <taxon>Sphingobacteriales</taxon>
        <taxon>Sphingobacteriaceae</taxon>
        <taxon>Sphingobacterium</taxon>
    </lineage>
</organism>
<feature type="transmembrane region" description="Helical" evidence="2">
    <location>
        <begin position="39"/>
        <end position="57"/>
    </location>
</feature>
<feature type="compositionally biased region" description="Basic and acidic residues" evidence="1">
    <location>
        <begin position="89"/>
        <end position="105"/>
    </location>
</feature>
<reference evidence="3" key="1">
    <citation type="journal article" date="2021" name="PeerJ">
        <title>Extensive microbial diversity within the chicken gut microbiome revealed by metagenomics and culture.</title>
        <authorList>
            <person name="Gilroy R."/>
            <person name="Ravi A."/>
            <person name="Getino M."/>
            <person name="Pursley I."/>
            <person name="Horton D.L."/>
            <person name="Alikhan N.F."/>
            <person name="Baker D."/>
            <person name="Gharbi K."/>
            <person name="Hall N."/>
            <person name="Watson M."/>
            <person name="Adriaenssens E.M."/>
            <person name="Foster-Nyarko E."/>
            <person name="Jarju S."/>
            <person name="Secka A."/>
            <person name="Antonio M."/>
            <person name="Oren A."/>
            <person name="Chaudhuri R.R."/>
            <person name="La Ragione R."/>
            <person name="Hildebrand F."/>
            <person name="Pallen M.J."/>
        </authorList>
    </citation>
    <scope>NUCLEOTIDE SEQUENCE</scope>
    <source>
        <strain evidence="3">1719</strain>
    </source>
</reference>
<reference evidence="3" key="2">
    <citation type="submission" date="2021-04" db="EMBL/GenBank/DDBJ databases">
        <authorList>
            <person name="Gilroy R."/>
        </authorList>
    </citation>
    <scope>NUCLEOTIDE SEQUENCE</scope>
    <source>
        <strain evidence="3">1719</strain>
    </source>
</reference>
<evidence type="ECO:0000256" key="1">
    <source>
        <dbReference type="SAM" id="MobiDB-lite"/>
    </source>
</evidence>
<gene>
    <name evidence="3" type="ORF">H9853_00180</name>
</gene>